<keyword evidence="1" id="KW-0378">Hydrolase</keyword>
<dbReference type="Proteomes" id="UP001139887">
    <property type="component" value="Unassembled WGS sequence"/>
</dbReference>
<keyword evidence="3" id="KW-1185">Reference proteome</keyword>
<evidence type="ECO:0000313" key="2">
    <source>
        <dbReference type="EMBL" id="KAJ2845115.1"/>
    </source>
</evidence>
<comment type="caution">
    <text evidence="2">The sequence shown here is derived from an EMBL/GenBank/DDBJ whole genome shotgun (WGS) entry which is preliminary data.</text>
</comment>
<dbReference type="AlphaFoldDB" id="A0A9W8LYC1"/>
<accession>A0A9W8LYC1</accession>
<reference evidence="2" key="1">
    <citation type="submission" date="2022-07" db="EMBL/GenBank/DDBJ databases">
        <title>Phylogenomic reconstructions and comparative analyses of Kickxellomycotina fungi.</title>
        <authorList>
            <person name="Reynolds N.K."/>
            <person name="Stajich J.E."/>
            <person name="Barry K."/>
            <person name="Grigoriev I.V."/>
            <person name="Crous P."/>
            <person name="Smith M.E."/>
        </authorList>
    </citation>
    <scope>NUCLEOTIDE SEQUENCE</scope>
    <source>
        <strain evidence="2">NRRL 1566</strain>
    </source>
</reference>
<comment type="catalytic activity">
    <reaction evidence="1">
        <text>queuosine 5'-phosphate + H2O = queuine + D-ribose 5-phosphate</text>
        <dbReference type="Rhea" id="RHEA:75387"/>
        <dbReference type="ChEBI" id="CHEBI:15377"/>
        <dbReference type="ChEBI" id="CHEBI:17433"/>
        <dbReference type="ChEBI" id="CHEBI:78346"/>
        <dbReference type="ChEBI" id="CHEBI:194371"/>
    </reaction>
    <physiologicalReaction direction="left-to-right" evidence="1">
        <dbReference type="Rhea" id="RHEA:75388"/>
    </physiologicalReaction>
</comment>
<proteinExistence type="inferred from homology"/>
<dbReference type="PANTHER" id="PTHR21314">
    <property type="entry name" value="QUEUOSINE 5'-PHOSPHATE N-GLYCOSYLASE_HYDROLASE-RELATED"/>
    <property type="match status" value="1"/>
</dbReference>
<dbReference type="EMBL" id="JANBUW010000887">
    <property type="protein sequence ID" value="KAJ2845115.1"/>
    <property type="molecule type" value="Genomic_DNA"/>
</dbReference>
<evidence type="ECO:0000256" key="1">
    <source>
        <dbReference type="RuleBase" id="RU365002"/>
    </source>
</evidence>
<evidence type="ECO:0000313" key="3">
    <source>
        <dbReference type="Proteomes" id="UP001139887"/>
    </source>
</evidence>
<name>A0A9W8LYC1_9FUNG</name>
<protein>
    <recommendedName>
        <fullName evidence="1">Queuosine 5'-phosphate N-glycosylase/hydrolase</fullName>
        <ecNumber evidence="1">3.2.2.-</ecNumber>
    </recommendedName>
    <alternativeName>
        <fullName evidence="1">Queuosine-nucleotide N-glycosylase/hydrolase</fullName>
    </alternativeName>
</protein>
<dbReference type="InterPro" id="IPR019438">
    <property type="entry name" value="Q_salvage"/>
</dbReference>
<dbReference type="PANTHER" id="PTHR21314:SF1">
    <property type="entry name" value="QUEUOSINE SALVAGE PROTEIN"/>
    <property type="match status" value="1"/>
</dbReference>
<dbReference type="Pfam" id="PF10343">
    <property type="entry name" value="Q_salvage"/>
    <property type="match status" value="1"/>
</dbReference>
<dbReference type="GO" id="GO:0016787">
    <property type="term" value="F:hydrolase activity"/>
    <property type="evidence" value="ECO:0007669"/>
    <property type="project" value="UniProtKB-KW"/>
</dbReference>
<comment type="similarity">
    <text evidence="1">Belongs to the QNG1 protein family.</text>
</comment>
<dbReference type="OrthoDB" id="416777at2759"/>
<dbReference type="GO" id="GO:0006400">
    <property type="term" value="P:tRNA modification"/>
    <property type="evidence" value="ECO:0007669"/>
    <property type="project" value="TreeGrafter"/>
</dbReference>
<organism evidence="2 3">
    <name type="scientific">Coemansia brasiliensis</name>
    <dbReference type="NCBI Taxonomy" id="2650707"/>
    <lineage>
        <taxon>Eukaryota</taxon>
        <taxon>Fungi</taxon>
        <taxon>Fungi incertae sedis</taxon>
        <taxon>Zoopagomycota</taxon>
        <taxon>Kickxellomycotina</taxon>
        <taxon>Kickxellomycetes</taxon>
        <taxon>Kickxellales</taxon>
        <taxon>Kickxellaceae</taxon>
        <taxon>Coemansia</taxon>
    </lineage>
</organism>
<dbReference type="EC" id="3.2.2.-" evidence="1"/>
<sequence>MGHELVSISREGIKNYVDHFDYEKFDKYVKQVNGWTHKLPLVFDNMAQELNLIALLDLLQFGSGYRKELHKATGRGASDTIRFGCISLHISQTALDAKGLQALTLGDISQHFGIPLFGDERPMVQGSSAVMVSQASELRPLAEYILGCLQDTGNRLELGGYSSLADFIIKMCTEKPSAAHLVEMLVNAFPSLRDVAQIEDHQVYLFKKAQLITYDICQRFGKSDKKFAFPDIEQMTLFADNVVPAMMQHHGLILPSNSIIAKIQNNQALSLAETTAMRAASIVAAQMVVEYANNHTFTNIKHDLPINQATLDNFWWYEGKEPDLRALSRLIYKDTIYF</sequence>
<comment type="function">
    <text evidence="1">Catalyzes the hydrolysis of queuosine 5'-phosphate, releasing the nucleobase queuine (q). Is required for salvage of queuine from exogenous queuosine (Q) that is imported and then converted to queuosine 5'-phosphate intracellularly.</text>
</comment>
<gene>
    <name evidence="2" type="ORF">IWW36_004921</name>
</gene>